<accession>A0A929KZ52</accession>
<sequence length="178" mass="20664">MYGLFMFPFFLLLLVITAVSGILALLGHGRTAGKLLMGIWGGFFSICILGGLAIAWDVYRDVGKSDVYGQYVIDRFKFPGGQANWQYNHYRFELTKDNKILFHITDKTRIIRTDTGSFSFAESYHHPRLKIVMPQPAHHILYSNPTLYVNKPSFHYVFGSRYYGNMFFVKDDWEPREE</sequence>
<name>A0A929KZ52_9SPHI</name>
<evidence type="ECO:0000256" key="1">
    <source>
        <dbReference type="SAM" id="Phobius"/>
    </source>
</evidence>
<comment type="caution">
    <text evidence="2">The sequence shown here is derived from an EMBL/GenBank/DDBJ whole genome shotgun (WGS) entry which is preliminary data.</text>
</comment>
<keyword evidence="1" id="KW-1133">Transmembrane helix</keyword>
<dbReference type="RefSeq" id="WP_194110728.1">
    <property type="nucleotide sequence ID" value="NZ_JADFFL010000002.1"/>
</dbReference>
<keyword evidence="1" id="KW-0812">Transmembrane</keyword>
<protein>
    <submittedName>
        <fullName evidence="2">Uncharacterized protein</fullName>
    </submittedName>
</protein>
<proteinExistence type="predicted"/>
<dbReference type="AlphaFoldDB" id="A0A929KZ52"/>
<keyword evidence="1" id="KW-0472">Membrane</keyword>
<keyword evidence="3" id="KW-1185">Reference proteome</keyword>
<dbReference type="EMBL" id="JADFFL010000002">
    <property type="protein sequence ID" value="MBE9661544.1"/>
    <property type="molecule type" value="Genomic_DNA"/>
</dbReference>
<feature type="transmembrane region" description="Helical" evidence="1">
    <location>
        <begin position="35"/>
        <end position="56"/>
    </location>
</feature>
<organism evidence="2 3">
    <name type="scientific">Mucilaginibacter myungsuensis</name>
    <dbReference type="NCBI Taxonomy" id="649104"/>
    <lineage>
        <taxon>Bacteria</taxon>
        <taxon>Pseudomonadati</taxon>
        <taxon>Bacteroidota</taxon>
        <taxon>Sphingobacteriia</taxon>
        <taxon>Sphingobacteriales</taxon>
        <taxon>Sphingobacteriaceae</taxon>
        <taxon>Mucilaginibacter</taxon>
    </lineage>
</organism>
<evidence type="ECO:0000313" key="3">
    <source>
        <dbReference type="Proteomes" id="UP000622475"/>
    </source>
</evidence>
<evidence type="ECO:0000313" key="2">
    <source>
        <dbReference type="EMBL" id="MBE9661544.1"/>
    </source>
</evidence>
<gene>
    <name evidence="2" type="ORF">IRJ16_06575</name>
</gene>
<feature type="transmembrane region" description="Helical" evidence="1">
    <location>
        <begin position="6"/>
        <end position="26"/>
    </location>
</feature>
<dbReference type="Proteomes" id="UP000622475">
    <property type="component" value="Unassembled WGS sequence"/>
</dbReference>
<reference evidence="2" key="1">
    <citation type="submission" date="2020-10" db="EMBL/GenBank/DDBJ databases">
        <title>Mucilaginibacter mali sp. nov., isolated from rhizosphere soil of apple orchard.</title>
        <authorList>
            <person name="Lee J.-S."/>
            <person name="Kim H.S."/>
            <person name="Kim J.-S."/>
        </authorList>
    </citation>
    <scope>NUCLEOTIDE SEQUENCE</scope>
    <source>
        <strain evidence="2">KCTC 22746</strain>
    </source>
</reference>